<keyword evidence="2" id="KW-1185">Reference proteome</keyword>
<evidence type="ECO:0000313" key="2">
    <source>
        <dbReference type="Proteomes" id="UP000229313"/>
    </source>
</evidence>
<evidence type="ECO:0000313" key="1">
    <source>
        <dbReference type="EMBL" id="ATI18711.1"/>
    </source>
</evidence>
<proteinExistence type="predicted"/>
<accession>A0A291LH91</accession>
<gene>
    <name evidence="1" type="ORF">SEA_DAUDAU_10</name>
</gene>
<reference evidence="2" key="1">
    <citation type="submission" date="2017-08" db="EMBL/GenBank/DDBJ databases">
        <authorList>
            <person name="de Groot N.N."/>
        </authorList>
    </citation>
    <scope>NUCLEOTIDE SEQUENCE [LARGE SCALE GENOMIC DNA]</scope>
</reference>
<dbReference type="EMBL" id="MF766045">
    <property type="protein sequence ID" value="ATI18711.1"/>
    <property type="molecule type" value="Genomic_DNA"/>
</dbReference>
<name>A0A291LH91_9CAUD</name>
<organism evidence="1 2">
    <name type="scientific">Streptomyces phage Daudau</name>
    <dbReference type="NCBI Taxonomy" id="2041206"/>
    <lineage>
        <taxon>Viruses</taxon>
        <taxon>Duplodnaviria</taxon>
        <taxon>Heunggongvirae</taxon>
        <taxon>Uroviricota</taxon>
        <taxon>Caudoviricetes</taxon>
        <taxon>Arquatrovirinae</taxon>
        <taxon>Caelumvirus</taxon>
        <taxon>Caelumvirus daudau</taxon>
    </lineage>
</organism>
<protein>
    <submittedName>
        <fullName evidence="1">Major capsid protein</fullName>
    </submittedName>
</protein>
<dbReference type="Proteomes" id="UP000229313">
    <property type="component" value="Segment"/>
</dbReference>
<sequence>MPTVEHGVIKPEKIAATAAVALEQALVVPALFQREGIDQYKGAENDTINVKVEGVLPFRTYEWRSGATGSSTPGTRAAITFDQYTEKTVAVQFGGNIYSAVQLTDEQRDFDLNGWAKLMAKQTEAIGRGLERGAVDTLKAQSYAVTLGGSVDADGAGSGTAVRELRATLIRARDVLNKFMVPREGRVLLVGSDWESALLNDDKLNLAGNVGEQEAVSALREAAIGRRFGFDIIVSQEVPAGDAYALHRSAFIFATGAPSVPASVTGGSASANGVAVRWLQDYDAQHLTDRSVVNTYKGFRSVQDQLLGIDDATGQAFVSVHEHFVRAIKLDLDATVDSLPTGAVAGDEADELARITGVGTPAA</sequence>